<evidence type="ECO:0000259" key="2">
    <source>
        <dbReference type="Pfam" id="PF01757"/>
    </source>
</evidence>
<feature type="transmembrane region" description="Helical" evidence="1">
    <location>
        <begin position="429"/>
        <end position="450"/>
    </location>
</feature>
<proteinExistence type="predicted"/>
<evidence type="ECO:0000313" key="4">
    <source>
        <dbReference type="Proteomes" id="UP000054342"/>
    </source>
</evidence>
<name>A0A0D2CMS2_9EURO</name>
<dbReference type="PANTHER" id="PTHR23028:SF134">
    <property type="entry name" value="PUTATIVE (AFU_ORTHOLOGUE AFUA_4G08520)-RELATED"/>
    <property type="match status" value="1"/>
</dbReference>
<evidence type="ECO:0000256" key="1">
    <source>
        <dbReference type="SAM" id="Phobius"/>
    </source>
</evidence>
<dbReference type="HOGENOM" id="CLU_005679_13_6_1"/>
<feature type="transmembrane region" description="Helical" evidence="1">
    <location>
        <begin position="223"/>
        <end position="248"/>
    </location>
</feature>
<dbReference type="GeneID" id="25331833"/>
<gene>
    <name evidence="3" type="ORF">PV05_09925</name>
</gene>
<dbReference type="PANTHER" id="PTHR23028">
    <property type="entry name" value="ACETYLTRANSFERASE"/>
    <property type="match status" value="1"/>
</dbReference>
<evidence type="ECO:0000313" key="3">
    <source>
        <dbReference type="EMBL" id="KIW51182.1"/>
    </source>
</evidence>
<dbReference type="GO" id="GO:0016747">
    <property type="term" value="F:acyltransferase activity, transferring groups other than amino-acyl groups"/>
    <property type="evidence" value="ECO:0007669"/>
    <property type="project" value="InterPro"/>
</dbReference>
<protein>
    <recommendedName>
        <fullName evidence="2">Acyltransferase 3 domain-containing protein</fullName>
    </recommendedName>
</protein>
<sequence>MTNLREDVWNQNIAAAANLISRDIIPKWALASGNQLPCRKILSKKNLTSALPRFMQPAGLRNREPSPTSYLDALRGYAALIVVFFHTFATSDGVSQEWRHQPILNLLDAGKGMVALFFMISGYALSHRLLILNRQGDTDRLLNALASSTFRRYFRLYISCVAACLVTVPVIRQRGYNGFANNLRKESLRDQMVDLFHDMVIFTNPIPSHLTGLTDKGFFHTKYLVQLWTIPVEYRGSIGLFLFILATCKMSTRNRMMSTWAMILSCYIWKIQYAAEFLAGLFIADLSLSQHPQRVHKQIDRTQSPRYQSRQAIICWSGLLCVGLFLLARPKLGDQLGFLGAFPWAFLNSLTPFWWDGDAQYWFWLGPGAFAVILAIDSCPTLQKPLNWRFSQYIGELSFGLYAVHPPFGFAVRDKVAGPIRKKYLGDSFLAHIPSFLVVTTCIIVMADYFERLDRRSVAFSRWAQQKLFT</sequence>
<dbReference type="Pfam" id="PF01757">
    <property type="entry name" value="Acyl_transf_3"/>
    <property type="match status" value="1"/>
</dbReference>
<feature type="domain" description="Acyltransferase 3" evidence="2">
    <location>
        <begin position="70"/>
        <end position="445"/>
    </location>
</feature>
<feature type="transmembrane region" description="Helical" evidence="1">
    <location>
        <begin position="109"/>
        <end position="132"/>
    </location>
</feature>
<dbReference type="EMBL" id="KN847322">
    <property type="protein sequence ID" value="KIW51182.1"/>
    <property type="molecule type" value="Genomic_DNA"/>
</dbReference>
<dbReference type="InterPro" id="IPR050879">
    <property type="entry name" value="Acyltransferase_3"/>
</dbReference>
<dbReference type="Proteomes" id="UP000054342">
    <property type="component" value="Unassembled WGS sequence"/>
</dbReference>
<dbReference type="RefSeq" id="XP_013311766.1">
    <property type="nucleotide sequence ID" value="XM_013456312.1"/>
</dbReference>
<feature type="transmembrane region" description="Helical" evidence="1">
    <location>
        <begin position="153"/>
        <end position="171"/>
    </location>
</feature>
<dbReference type="InterPro" id="IPR002656">
    <property type="entry name" value="Acyl_transf_3_dom"/>
</dbReference>
<feature type="transmembrane region" description="Helical" evidence="1">
    <location>
        <begin position="70"/>
        <end position="89"/>
    </location>
</feature>
<accession>A0A0D2CMS2</accession>
<organism evidence="3 4">
    <name type="scientific">Exophiala xenobiotica</name>
    <dbReference type="NCBI Taxonomy" id="348802"/>
    <lineage>
        <taxon>Eukaryota</taxon>
        <taxon>Fungi</taxon>
        <taxon>Dikarya</taxon>
        <taxon>Ascomycota</taxon>
        <taxon>Pezizomycotina</taxon>
        <taxon>Eurotiomycetes</taxon>
        <taxon>Chaetothyriomycetidae</taxon>
        <taxon>Chaetothyriales</taxon>
        <taxon>Herpotrichiellaceae</taxon>
        <taxon>Exophiala</taxon>
    </lineage>
</organism>
<reference evidence="3 4" key="1">
    <citation type="submission" date="2015-01" db="EMBL/GenBank/DDBJ databases">
        <title>The Genome Sequence of Exophiala xenobiotica CBS118157.</title>
        <authorList>
            <consortium name="The Broad Institute Genomics Platform"/>
            <person name="Cuomo C."/>
            <person name="de Hoog S."/>
            <person name="Gorbushina A."/>
            <person name="Stielow B."/>
            <person name="Teixiera M."/>
            <person name="Abouelleil A."/>
            <person name="Chapman S.B."/>
            <person name="Priest M."/>
            <person name="Young S.K."/>
            <person name="Wortman J."/>
            <person name="Nusbaum C."/>
            <person name="Birren B."/>
        </authorList>
    </citation>
    <scope>NUCLEOTIDE SEQUENCE [LARGE SCALE GENOMIC DNA]</scope>
    <source>
        <strain evidence="3 4">CBS 118157</strain>
    </source>
</reference>
<feature type="transmembrane region" description="Helical" evidence="1">
    <location>
        <begin position="311"/>
        <end position="329"/>
    </location>
</feature>
<keyword evidence="1" id="KW-1133">Transmembrane helix</keyword>
<dbReference type="AlphaFoldDB" id="A0A0D2CMS2"/>
<keyword evidence="1" id="KW-0812">Transmembrane</keyword>
<keyword evidence="1" id="KW-0472">Membrane</keyword>
<dbReference type="STRING" id="348802.A0A0D2CMS2"/>
<keyword evidence="4" id="KW-1185">Reference proteome</keyword>
<dbReference type="OrthoDB" id="5819582at2759"/>
<feature type="transmembrane region" description="Helical" evidence="1">
    <location>
        <begin position="361"/>
        <end position="378"/>
    </location>
</feature>